<dbReference type="GO" id="GO:0046872">
    <property type="term" value="F:metal ion binding"/>
    <property type="evidence" value="ECO:0007669"/>
    <property type="project" value="UniProtKB-KW"/>
</dbReference>
<keyword evidence="4 7" id="KW-0732">Signal</keyword>
<evidence type="ECO:0000256" key="7">
    <source>
        <dbReference type="RuleBase" id="RU364112"/>
    </source>
</evidence>
<dbReference type="InterPro" id="IPR051263">
    <property type="entry name" value="C-type_cytochrome_biogenesis"/>
</dbReference>
<keyword evidence="3 7" id="KW-0479">Metal-binding</keyword>
<dbReference type="FunFam" id="1.10.8.640:FF:000001">
    <property type="entry name" value="Cytochrome c-type biogenesis protein"/>
    <property type="match status" value="1"/>
</dbReference>
<feature type="signal peptide" evidence="7">
    <location>
        <begin position="1"/>
        <end position="18"/>
    </location>
</feature>
<accession>A0A158DMP6</accession>
<evidence type="ECO:0000256" key="1">
    <source>
        <dbReference type="ARBA" id="ARBA00010342"/>
    </source>
</evidence>
<dbReference type="EMBL" id="FCOX02000034">
    <property type="protein sequence ID" value="SAK95921.1"/>
    <property type="molecule type" value="Genomic_DNA"/>
</dbReference>
<keyword evidence="7" id="KW-0812">Transmembrane</keyword>
<dbReference type="Proteomes" id="UP000071859">
    <property type="component" value="Unassembled WGS sequence"/>
</dbReference>
<keyword evidence="2 7" id="KW-0349">Heme</keyword>
<evidence type="ECO:0000256" key="3">
    <source>
        <dbReference type="ARBA" id="ARBA00022723"/>
    </source>
</evidence>
<proteinExistence type="inferred from homology"/>
<dbReference type="PANTHER" id="PTHR47870:SF1">
    <property type="entry name" value="CYTOCHROME C-TYPE BIOGENESIS PROTEIN CCMH"/>
    <property type="match status" value="1"/>
</dbReference>
<evidence type="ECO:0000259" key="8">
    <source>
        <dbReference type="Pfam" id="PF03918"/>
    </source>
</evidence>
<keyword evidence="10" id="KW-1185">Reference proteome</keyword>
<keyword evidence="5" id="KW-0201">Cytochrome c-type biogenesis</keyword>
<feature type="chain" id="PRO_5011021167" description="Cytochrome c-type biogenesis protein" evidence="7">
    <location>
        <begin position="19"/>
        <end position="130"/>
    </location>
</feature>
<comment type="caution">
    <text evidence="9">The sequence shown here is derived from an EMBL/GenBank/DDBJ whole genome shotgun (WGS) entry which is preliminary data.</text>
</comment>
<dbReference type="Pfam" id="PF03918">
    <property type="entry name" value="CcmH"/>
    <property type="match status" value="1"/>
</dbReference>
<keyword evidence="6 7" id="KW-0408">Iron</keyword>
<gene>
    <name evidence="9" type="primary">ccmH</name>
    <name evidence="9" type="ORF">AWB78_05380</name>
</gene>
<dbReference type="GO" id="GO:0017004">
    <property type="term" value="P:cytochrome complex assembly"/>
    <property type="evidence" value="ECO:0007669"/>
    <property type="project" value="UniProtKB-KW"/>
</dbReference>
<evidence type="ECO:0000313" key="10">
    <source>
        <dbReference type="Proteomes" id="UP000071859"/>
    </source>
</evidence>
<protein>
    <recommendedName>
        <fullName evidence="7">Cytochrome c-type biogenesis protein</fullName>
    </recommendedName>
</protein>
<evidence type="ECO:0000256" key="6">
    <source>
        <dbReference type="ARBA" id="ARBA00023004"/>
    </source>
</evidence>
<dbReference type="Gene3D" id="1.10.8.640">
    <property type="entry name" value="Cytochrome C biogenesis protein"/>
    <property type="match status" value="1"/>
</dbReference>
<evidence type="ECO:0000256" key="2">
    <source>
        <dbReference type="ARBA" id="ARBA00022617"/>
    </source>
</evidence>
<sequence length="130" mass="14890">MISRFALLLLACMCCAHAQESRDDERARHLAERFRCVVCQNQSLADSNANLAADLRARIREQVEQGASDEQIQAYMVRRYGDFVLYRPPMKPVTWALWFGPLAVLLAGALAMAMHIRRARNARRQRSSNR</sequence>
<name>A0A158DMP6_9BURK</name>
<dbReference type="AlphaFoldDB" id="A0A158DMP6"/>
<keyword evidence="7" id="KW-1133">Transmembrane helix</keyword>
<dbReference type="InterPro" id="IPR005616">
    <property type="entry name" value="CcmH/CycL/Ccl2/NrfF_N"/>
</dbReference>
<feature type="domain" description="CcmH/CycL/Ccl2/NrfF N-terminal" evidence="8">
    <location>
        <begin position="17"/>
        <end position="126"/>
    </location>
</feature>
<dbReference type="PANTHER" id="PTHR47870">
    <property type="entry name" value="CYTOCHROME C-TYPE BIOGENESIS PROTEIN CCMH"/>
    <property type="match status" value="1"/>
</dbReference>
<evidence type="ECO:0000313" key="9">
    <source>
        <dbReference type="EMBL" id="SAK95921.1"/>
    </source>
</evidence>
<reference evidence="9" key="1">
    <citation type="submission" date="2016-01" db="EMBL/GenBank/DDBJ databases">
        <authorList>
            <person name="Peeters C."/>
        </authorList>
    </citation>
    <scope>NUCLEOTIDE SEQUENCE</scope>
    <source>
        <strain evidence="9">LMG 29321</strain>
    </source>
</reference>
<feature type="transmembrane region" description="Helical" evidence="7">
    <location>
        <begin position="95"/>
        <end position="116"/>
    </location>
</feature>
<evidence type="ECO:0000256" key="5">
    <source>
        <dbReference type="ARBA" id="ARBA00022748"/>
    </source>
</evidence>
<comment type="function">
    <text evidence="7">Possible subunit of a heme lyase.</text>
</comment>
<dbReference type="CDD" id="cd16378">
    <property type="entry name" value="CcmH_N"/>
    <property type="match status" value="1"/>
</dbReference>
<keyword evidence="7" id="KW-0472">Membrane</keyword>
<dbReference type="GO" id="GO:0005886">
    <property type="term" value="C:plasma membrane"/>
    <property type="evidence" value="ECO:0007669"/>
    <property type="project" value="TreeGrafter"/>
</dbReference>
<organism evidence="9 10">
    <name type="scientific">Caballeronia calidae</name>
    <dbReference type="NCBI Taxonomy" id="1777139"/>
    <lineage>
        <taxon>Bacteria</taxon>
        <taxon>Pseudomonadati</taxon>
        <taxon>Pseudomonadota</taxon>
        <taxon>Betaproteobacteria</taxon>
        <taxon>Burkholderiales</taxon>
        <taxon>Burkholderiaceae</taxon>
        <taxon>Caballeronia</taxon>
    </lineage>
</organism>
<dbReference type="InterPro" id="IPR038297">
    <property type="entry name" value="CcmH/CycL/NrfF/Ccl2_sf"/>
</dbReference>
<evidence type="ECO:0000256" key="4">
    <source>
        <dbReference type="ARBA" id="ARBA00022729"/>
    </source>
</evidence>
<comment type="similarity">
    <text evidence="1 7">Belongs to the CcmH/CycL/Ccl2/NrfF family.</text>
</comment>
<dbReference type="RefSeq" id="WP_062608912.1">
    <property type="nucleotide sequence ID" value="NZ_FCOX02000034.1"/>
</dbReference>